<sequence>MHCLFLGNLRHHCRDVWGLDVKDKSTKKIAPHTPDEQQLWLNRLVTALRKRSRPSLAGIRKGYLAAVAQVNDIVPEFRLTKKDYIANLLKWAELNPIDSLVLPPILEEATADFYVADGPHDISKFRVLTQDVIDTIRADIANTVLPSWMERPPRNFGCAAHGKLKADQWRTVCTVNLMITLVRLWGVASASQRNRLLLDNFIHLVTAVDLATRRSMDEERARAFDRHMLQYLQGLRDLFSHDLVPNHHLSLHLMACLLMFGPVHGWWGFPFERYNGILQAMNINNLPEDIPFTFMRGFYCGTELRWLMGSVQWPDHDTYREMVAAYNAAFSDAVRGTRASDMAASASGADDVTYNAKKQVGLSHDYYAGLLCHMPSLFTSYDASPEDPRPRIAPYGQRVPSTSNSGVMFATQAYASRDSYVFAIVHSDGQQRSRAAQIFDIFLHSRLEDGKNIVSTFVVIDTFAELVETDAAHDAFRAYPELETQLCYDRKDARFVVPLTDIKFDASFNAIVFQNPSLIFPDIDAHRNMQQRRVHQARRAELYDSRLRVVALTGLERHMLLFTRLSPDNMSDDETDRPPFHRPRTYRIIESRWQSLALKTFLRGLDALYRQGWDRSRPRVRFAGAPPRVRIPQEGGPEADGLAPTGLWRNCYDKDWLRTLDADQRNTLEVIDDDYDFSLRREVPVMDTGDRQAGVDEGTERM</sequence>
<accession>A0AAD7TFD5</accession>
<dbReference type="Proteomes" id="UP001215151">
    <property type="component" value="Unassembled WGS sequence"/>
</dbReference>
<comment type="caution">
    <text evidence="1">The sequence shown here is derived from an EMBL/GenBank/DDBJ whole genome shotgun (WGS) entry which is preliminary data.</text>
</comment>
<evidence type="ECO:0000313" key="2">
    <source>
        <dbReference type="Proteomes" id="UP001215151"/>
    </source>
</evidence>
<dbReference type="PANTHER" id="PTHR46579:SF1">
    <property type="entry name" value="F5_8 TYPE C DOMAIN-CONTAINING PROTEIN"/>
    <property type="match status" value="1"/>
</dbReference>
<dbReference type="AlphaFoldDB" id="A0AAD7TFD5"/>
<dbReference type="EMBL" id="JAPEVG010000880">
    <property type="protein sequence ID" value="KAJ8454816.1"/>
    <property type="molecule type" value="Genomic_DNA"/>
</dbReference>
<protein>
    <recommendedName>
        <fullName evidence="3">DUF4218 domain-containing protein</fullName>
    </recommendedName>
</protein>
<keyword evidence="2" id="KW-1185">Reference proteome</keyword>
<reference evidence="1" key="1">
    <citation type="submission" date="2022-11" db="EMBL/GenBank/DDBJ databases">
        <title>Genome Sequence of Cubamyces cubensis.</title>
        <authorList>
            <person name="Buettner E."/>
        </authorList>
    </citation>
    <scope>NUCLEOTIDE SEQUENCE</scope>
    <source>
        <strain evidence="1">MPL-01</strain>
    </source>
</reference>
<gene>
    <name evidence="1" type="ORF">ONZ51_g12806</name>
</gene>
<organism evidence="1 2">
    <name type="scientific">Trametes cubensis</name>
    <dbReference type="NCBI Taxonomy" id="1111947"/>
    <lineage>
        <taxon>Eukaryota</taxon>
        <taxon>Fungi</taxon>
        <taxon>Dikarya</taxon>
        <taxon>Basidiomycota</taxon>
        <taxon>Agaricomycotina</taxon>
        <taxon>Agaricomycetes</taxon>
        <taxon>Polyporales</taxon>
        <taxon>Polyporaceae</taxon>
        <taxon>Trametes</taxon>
    </lineage>
</organism>
<name>A0AAD7TFD5_9APHY</name>
<evidence type="ECO:0000313" key="1">
    <source>
        <dbReference type="EMBL" id="KAJ8454816.1"/>
    </source>
</evidence>
<proteinExistence type="predicted"/>
<evidence type="ECO:0008006" key="3">
    <source>
        <dbReference type="Google" id="ProtNLM"/>
    </source>
</evidence>
<dbReference type="PANTHER" id="PTHR46579">
    <property type="entry name" value="F5/8 TYPE C DOMAIN-CONTAINING PROTEIN-RELATED"/>
    <property type="match status" value="1"/>
</dbReference>